<dbReference type="AlphaFoldDB" id="A0AAW0BWB2"/>
<evidence type="ECO:0000313" key="1">
    <source>
        <dbReference type="EMBL" id="KAK7031173.1"/>
    </source>
</evidence>
<reference evidence="1 2" key="1">
    <citation type="submission" date="2024-01" db="EMBL/GenBank/DDBJ databases">
        <title>A draft genome for a cacao thread blight-causing isolate of Paramarasmius palmivorus.</title>
        <authorList>
            <person name="Baruah I.K."/>
            <person name="Bukari Y."/>
            <person name="Amoako-Attah I."/>
            <person name="Meinhardt L.W."/>
            <person name="Bailey B.A."/>
            <person name="Cohen S.P."/>
        </authorList>
    </citation>
    <scope>NUCLEOTIDE SEQUENCE [LARGE SCALE GENOMIC DNA]</scope>
    <source>
        <strain evidence="1 2">GH-12</strain>
    </source>
</reference>
<proteinExistence type="predicted"/>
<organism evidence="1 2">
    <name type="scientific">Paramarasmius palmivorus</name>
    <dbReference type="NCBI Taxonomy" id="297713"/>
    <lineage>
        <taxon>Eukaryota</taxon>
        <taxon>Fungi</taxon>
        <taxon>Dikarya</taxon>
        <taxon>Basidiomycota</taxon>
        <taxon>Agaricomycotina</taxon>
        <taxon>Agaricomycetes</taxon>
        <taxon>Agaricomycetidae</taxon>
        <taxon>Agaricales</taxon>
        <taxon>Marasmiineae</taxon>
        <taxon>Marasmiaceae</taxon>
        <taxon>Paramarasmius</taxon>
    </lineage>
</organism>
<gene>
    <name evidence="1" type="ORF">VNI00_013588</name>
</gene>
<protein>
    <submittedName>
        <fullName evidence="1">Uncharacterized protein</fullName>
    </submittedName>
</protein>
<comment type="caution">
    <text evidence="1">The sequence shown here is derived from an EMBL/GenBank/DDBJ whole genome shotgun (WGS) entry which is preliminary data.</text>
</comment>
<keyword evidence="2" id="KW-1185">Reference proteome</keyword>
<accession>A0AAW0BWB2</accession>
<evidence type="ECO:0000313" key="2">
    <source>
        <dbReference type="Proteomes" id="UP001383192"/>
    </source>
</evidence>
<dbReference type="EMBL" id="JAYKXP010000070">
    <property type="protein sequence ID" value="KAK7031173.1"/>
    <property type="molecule type" value="Genomic_DNA"/>
</dbReference>
<name>A0AAW0BWB2_9AGAR</name>
<sequence length="306" mass="34879">MSPVKSLQYWFDDSPEASDTLYKIHLSKLSDHSPYLHSVFNKAGPAALDEVESGISRLHYANIDHDRRVDARDLDVTGSYLRSKIPKFTSSLSPESDYNRIASALRISKPDQLDFPRLHEHAVDCFTSLFPTEPDVLATFRFDSAEDAMAIAMLNDIQKIFALTEPNQQKHQAQKPLLYYLVTQSHLDTFPGWIQPQVVEEMTQQVMTLMQRLIDQFTPLLFTPPATSHMACTDIVADRWMPLVIAPALSEGGTGKPLEELERLKNLDWEKEGVCGSCASDKRDEWTEEQRTIWKLLDGWIKEARL</sequence>
<dbReference type="Proteomes" id="UP001383192">
    <property type="component" value="Unassembled WGS sequence"/>
</dbReference>